<dbReference type="EMBL" id="FNYS01000005">
    <property type="protein sequence ID" value="SEI82509.1"/>
    <property type="molecule type" value="Genomic_DNA"/>
</dbReference>
<organism evidence="2 4">
    <name type="scientific">Myroides marinus</name>
    <dbReference type="NCBI Taxonomy" id="703342"/>
    <lineage>
        <taxon>Bacteria</taxon>
        <taxon>Pseudomonadati</taxon>
        <taxon>Bacteroidota</taxon>
        <taxon>Flavobacteriia</taxon>
        <taxon>Flavobacteriales</taxon>
        <taxon>Flavobacteriaceae</taxon>
        <taxon>Myroides</taxon>
    </lineage>
</organism>
<dbReference type="InterPro" id="IPR009324">
    <property type="entry name" value="DUF981"/>
</dbReference>
<reference evidence="3 5" key="2">
    <citation type="submission" date="2016-10" db="EMBL/GenBank/DDBJ databases">
        <authorList>
            <person name="de Groot N.N."/>
        </authorList>
    </citation>
    <scope>NUCLEOTIDE SEQUENCE [LARGE SCALE GENOMIC DNA]</scope>
    <source>
        <strain evidence="3 5">DSM 23048</strain>
    </source>
</reference>
<gene>
    <name evidence="2" type="ORF">AV926_00480</name>
    <name evidence="3" type="ORF">SAMN04488018_105105</name>
</gene>
<keyword evidence="1" id="KW-0812">Transmembrane</keyword>
<dbReference type="Proteomes" id="UP000076630">
    <property type="component" value="Unassembled WGS sequence"/>
</dbReference>
<evidence type="ECO:0000313" key="3">
    <source>
        <dbReference type="EMBL" id="SEI82509.1"/>
    </source>
</evidence>
<evidence type="ECO:0000313" key="4">
    <source>
        <dbReference type="Proteomes" id="UP000076630"/>
    </source>
</evidence>
<sequence>MDKLIIDWQQLPTYNTVMAVASGAALLSLATIGRSLINNQKVNPKGWAMNLFTLALILITTGLHMTVTWPLAKYFPFDNIIFGEPSLVLGAMLLPIAYYFWKHEKDVVENENRMQAIAANFRHFKYLMIGIGLGMIGIAFAGVIYQLFAAPKEEPISGMFADYPMFEAVCISLVYAGIGIAAVIMPSTLEKLTQGNHNNNTVKFAYFLLTLVGWVWLLFGALNYFTHIGLIVNTMG</sequence>
<dbReference type="OrthoDB" id="1420765at2"/>
<evidence type="ECO:0000256" key="1">
    <source>
        <dbReference type="SAM" id="Phobius"/>
    </source>
</evidence>
<reference evidence="2 4" key="1">
    <citation type="submission" date="2016-01" db="EMBL/GenBank/DDBJ databases">
        <title>Whole genome sequencing of Myroides marinus L41.</title>
        <authorList>
            <person name="Hong K.W."/>
        </authorList>
    </citation>
    <scope>NUCLEOTIDE SEQUENCE [LARGE SCALE GENOMIC DNA]</scope>
    <source>
        <strain evidence="2 4">L41</strain>
    </source>
</reference>
<keyword evidence="1" id="KW-1133">Transmembrane helix</keyword>
<evidence type="ECO:0000313" key="5">
    <source>
        <dbReference type="Proteomes" id="UP000183077"/>
    </source>
</evidence>
<dbReference type="RefSeq" id="WP_038986501.1">
    <property type="nucleotide sequence ID" value="NZ_FNYS01000005.1"/>
</dbReference>
<feature type="transmembrane region" description="Helical" evidence="1">
    <location>
        <begin position="49"/>
        <end position="69"/>
    </location>
</feature>
<feature type="transmembrane region" description="Helical" evidence="1">
    <location>
        <begin position="81"/>
        <end position="101"/>
    </location>
</feature>
<dbReference type="Pfam" id="PF06168">
    <property type="entry name" value="DUF981"/>
    <property type="match status" value="1"/>
</dbReference>
<accession>A0A163ZI74</accession>
<dbReference type="Proteomes" id="UP000183077">
    <property type="component" value="Unassembled WGS sequence"/>
</dbReference>
<keyword evidence="1" id="KW-0472">Membrane</keyword>
<dbReference type="GeneID" id="82256707"/>
<evidence type="ECO:0000313" key="2">
    <source>
        <dbReference type="EMBL" id="KZE81818.1"/>
    </source>
</evidence>
<proteinExistence type="predicted"/>
<feature type="transmembrane region" description="Helical" evidence="1">
    <location>
        <begin position="204"/>
        <end position="225"/>
    </location>
</feature>
<feature type="transmembrane region" description="Helical" evidence="1">
    <location>
        <begin position="17"/>
        <end position="37"/>
    </location>
</feature>
<dbReference type="AlphaFoldDB" id="A0A163ZI74"/>
<feature type="transmembrane region" description="Helical" evidence="1">
    <location>
        <begin position="165"/>
        <end position="184"/>
    </location>
</feature>
<keyword evidence="4" id="KW-1185">Reference proteome</keyword>
<feature type="transmembrane region" description="Helical" evidence="1">
    <location>
        <begin position="124"/>
        <end position="145"/>
    </location>
</feature>
<protein>
    <submittedName>
        <fullName evidence="3">Uncharacterized membrane protein</fullName>
    </submittedName>
</protein>
<name>A0A163ZI74_9FLAO</name>
<dbReference type="EMBL" id="LQNU01000050">
    <property type="protein sequence ID" value="KZE81818.1"/>
    <property type="molecule type" value="Genomic_DNA"/>
</dbReference>